<name>K2KHG2_9GAMM</name>
<evidence type="ECO:0000313" key="4">
    <source>
        <dbReference type="Proteomes" id="UP000006755"/>
    </source>
</evidence>
<dbReference type="OrthoDB" id="7059762at2"/>
<dbReference type="EMBL" id="AMRI01000004">
    <property type="protein sequence ID" value="EKE76680.1"/>
    <property type="molecule type" value="Genomic_DNA"/>
</dbReference>
<proteinExistence type="predicted"/>
<gene>
    <name evidence="3" type="ORF">B3C1_03765</name>
</gene>
<feature type="domain" description="Chorismate mutase" evidence="2">
    <location>
        <begin position="1"/>
        <end position="84"/>
    </location>
</feature>
<dbReference type="EC" id="5.4.99.5" evidence="1"/>
<keyword evidence="4" id="KW-1185">Reference proteome</keyword>
<sequence>MAELERLRQQIDEVDQALLSLLGKRLALADTLGELKGGRVFDPAREFALVESRVQGFPDLPAPVVRQFCRDWVSLCRGHQGRFCIASQSPQLAKALLGRYTQTLTTQDPFAAVFQGEADGALWLGPLPDSLKGLLVAAAFRHGQQAGFLLTADGAKGGHWQLAAQGPGEAVGDHWFLISGHQFDVWPLLSDE</sequence>
<protein>
    <recommendedName>
        <fullName evidence="1">chorismate mutase</fullName>
        <ecNumber evidence="1">5.4.99.5</ecNumber>
    </recommendedName>
</protein>
<dbReference type="InterPro" id="IPR036263">
    <property type="entry name" value="Chorismate_II_sf"/>
</dbReference>
<comment type="caution">
    <text evidence="3">The sequence shown here is derived from an EMBL/GenBank/DDBJ whole genome shotgun (WGS) entry which is preliminary data.</text>
</comment>
<dbReference type="STRING" id="745411.B3C1_03765"/>
<dbReference type="SMART" id="SM00830">
    <property type="entry name" value="CM_2"/>
    <property type="match status" value="1"/>
</dbReference>
<dbReference type="InterPro" id="IPR036979">
    <property type="entry name" value="CM_dom_sf"/>
</dbReference>
<evidence type="ECO:0000259" key="2">
    <source>
        <dbReference type="PROSITE" id="PS51168"/>
    </source>
</evidence>
<evidence type="ECO:0000313" key="3">
    <source>
        <dbReference type="EMBL" id="EKE76680.1"/>
    </source>
</evidence>
<accession>K2KHG2</accession>
<dbReference type="InterPro" id="IPR002701">
    <property type="entry name" value="CM_II_prokaryot"/>
</dbReference>
<dbReference type="SUPFAM" id="SSF48600">
    <property type="entry name" value="Chorismate mutase II"/>
    <property type="match status" value="1"/>
</dbReference>
<dbReference type="RefSeq" id="WP_008483018.1">
    <property type="nucleotide sequence ID" value="NZ_AMRI01000004.1"/>
</dbReference>
<evidence type="ECO:0000256" key="1">
    <source>
        <dbReference type="ARBA" id="ARBA00012404"/>
    </source>
</evidence>
<dbReference type="PROSITE" id="PS51168">
    <property type="entry name" value="CHORISMATE_MUT_2"/>
    <property type="match status" value="1"/>
</dbReference>
<dbReference type="AlphaFoldDB" id="K2KHG2"/>
<dbReference type="Proteomes" id="UP000006755">
    <property type="component" value="Unassembled WGS sequence"/>
</dbReference>
<dbReference type="GO" id="GO:0046417">
    <property type="term" value="P:chorismate metabolic process"/>
    <property type="evidence" value="ECO:0007669"/>
    <property type="project" value="InterPro"/>
</dbReference>
<dbReference type="GO" id="GO:0004106">
    <property type="term" value="F:chorismate mutase activity"/>
    <property type="evidence" value="ECO:0007669"/>
    <property type="project" value="UniProtKB-EC"/>
</dbReference>
<dbReference type="Pfam" id="PF01817">
    <property type="entry name" value="CM_2"/>
    <property type="match status" value="1"/>
</dbReference>
<reference evidence="3 4" key="1">
    <citation type="journal article" date="2012" name="J. Bacteriol.">
        <title>Genome Sequence of Gallaecimonas xiamenensis Type Strain 3-C-1.</title>
        <authorList>
            <person name="Lai Q."/>
            <person name="Wang L."/>
            <person name="Wang W."/>
            <person name="Shao Z."/>
        </authorList>
    </citation>
    <scope>NUCLEOTIDE SEQUENCE [LARGE SCALE GENOMIC DNA]</scope>
    <source>
        <strain evidence="3 4">3-C-1</strain>
    </source>
</reference>
<organism evidence="3 4">
    <name type="scientific">Gallaecimonas xiamenensis 3-C-1</name>
    <dbReference type="NCBI Taxonomy" id="745411"/>
    <lineage>
        <taxon>Bacteria</taxon>
        <taxon>Pseudomonadati</taxon>
        <taxon>Pseudomonadota</taxon>
        <taxon>Gammaproteobacteria</taxon>
        <taxon>Enterobacterales</taxon>
        <taxon>Gallaecimonadaceae</taxon>
        <taxon>Gallaecimonas</taxon>
    </lineage>
</organism>
<dbReference type="Gene3D" id="1.20.59.10">
    <property type="entry name" value="Chorismate mutase"/>
    <property type="match status" value="1"/>
</dbReference>